<dbReference type="Gene3D" id="6.10.140.2220">
    <property type="match status" value="1"/>
</dbReference>
<dbReference type="SUPFAM" id="SSF144232">
    <property type="entry name" value="HIT/MYND zinc finger-like"/>
    <property type="match status" value="1"/>
</dbReference>
<feature type="domain" description="USP" evidence="7">
    <location>
        <begin position="21"/>
        <end position="653"/>
    </location>
</feature>
<dbReference type="InterPro" id="IPR001394">
    <property type="entry name" value="Peptidase_C19_UCH"/>
</dbReference>
<dbReference type="SUPFAM" id="SSF54001">
    <property type="entry name" value="Cysteine proteinases"/>
    <property type="match status" value="1"/>
</dbReference>
<dbReference type="OrthoDB" id="265776at2759"/>
<dbReference type="PROSITE" id="PS01360">
    <property type="entry name" value="ZF_MYND_1"/>
    <property type="match status" value="1"/>
</dbReference>
<dbReference type="InterPro" id="IPR050185">
    <property type="entry name" value="Ub_carboxyl-term_hydrolase"/>
</dbReference>
<comment type="catalytic activity">
    <reaction evidence="1 6">
        <text>Thiol-dependent hydrolysis of ester, thioester, amide, peptide and isopeptide bonds formed by the C-terminal Gly of ubiquitin (a 76-residue protein attached to proteins as an intracellular targeting signal).</text>
        <dbReference type="EC" id="3.4.19.12"/>
    </reaction>
</comment>
<dbReference type="GO" id="GO:0006508">
    <property type="term" value="P:proteolysis"/>
    <property type="evidence" value="ECO:0007669"/>
    <property type="project" value="UniProtKB-KW"/>
</dbReference>
<evidence type="ECO:0000259" key="7">
    <source>
        <dbReference type="PROSITE" id="PS50235"/>
    </source>
</evidence>
<keyword evidence="6" id="KW-0833">Ubl conjugation pathway</keyword>
<dbReference type="AlphaFoldDB" id="A0A7J7JZ49"/>
<comment type="similarity">
    <text evidence="6">Belongs to the peptidase C19 family.</text>
</comment>
<dbReference type="GO" id="GO:0016579">
    <property type="term" value="P:protein deubiquitination"/>
    <property type="evidence" value="ECO:0007669"/>
    <property type="project" value="InterPro"/>
</dbReference>
<dbReference type="PROSITE" id="PS00972">
    <property type="entry name" value="USP_1"/>
    <property type="match status" value="1"/>
</dbReference>
<keyword evidence="6" id="KW-0788">Thiol protease</keyword>
<reference evidence="9" key="1">
    <citation type="submission" date="2020-06" db="EMBL/GenBank/DDBJ databases">
        <title>Draft genome of Bugula neritina, a colonial animal packing powerful symbionts and potential medicines.</title>
        <authorList>
            <person name="Rayko M."/>
        </authorList>
    </citation>
    <scope>NUCLEOTIDE SEQUENCE [LARGE SCALE GENOMIC DNA]</scope>
    <source>
        <strain evidence="9">Kwan_BN1</strain>
    </source>
</reference>
<dbReference type="Proteomes" id="UP000593567">
    <property type="component" value="Unassembled WGS sequence"/>
</dbReference>
<dbReference type="InterPro" id="IPR002893">
    <property type="entry name" value="Znf_MYND"/>
</dbReference>
<dbReference type="PROSITE" id="PS00973">
    <property type="entry name" value="USP_2"/>
    <property type="match status" value="1"/>
</dbReference>
<evidence type="ECO:0000256" key="5">
    <source>
        <dbReference type="PROSITE-ProRule" id="PRU00134"/>
    </source>
</evidence>
<organism evidence="9 10">
    <name type="scientific">Bugula neritina</name>
    <name type="common">Brown bryozoan</name>
    <name type="synonym">Sertularia neritina</name>
    <dbReference type="NCBI Taxonomy" id="10212"/>
    <lineage>
        <taxon>Eukaryota</taxon>
        <taxon>Metazoa</taxon>
        <taxon>Spiralia</taxon>
        <taxon>Lophotrochozoa</taxon>
        <taxon>Bryozoa</taxon>
        <taxon>Gymnolaemata</taxon>
        <taxon>Cheilostomatida</taxon>
        <taxon>Flustrina</taxon>
        <taxon>Buguloidea</taxon>
        <taxon>Bugulidae</taxon>
        <taxon>Bugula</taxon>
    </lineage>
</organism>
<dbReference type="EMBL" id="VXIV02001682">
    <property type="protein sequence ID" value="KAF6030636.1"/>
    <property type="molecule type" value="Genomic_DNA"/>
</dbReference>
<dbReference type="Pfam" id="PF00443">
    <property type="entry name" value="UCH"/>
    <property type="match status" value="1"/>
</dbReference>
<dbReference type="CDD" id="cd02674">
    <property type="entry name" value="Peptidase_C19R"/>
    <property type="match status" value="1"/>
</dbReference>
<evidence type="ECO:0000256" key="4">
    <source>
        <dbReference type="ARBA" id="ARBA00022833"/>
    </source>
</evidence>
<evidence type="ECO:0000313" key="9">
    <source>
        <dbReference type="EMBL" id="KAF6030636.1"/>
    </source>
</evidence>
<feature type="domain" description="MYND-type" evidence="8">
    <location>
        <begin position="313"/>
        <end position="354"/>
    </location>
</feature>
<sequence>MPRPTCVVSPQPSLSTKRGTTGLKNIGNTCFINSVLQVLANTTPLKQYFLSSQFKQDLNPDNPLGSGGKLALQFAQLNDILWAGDRLCYTPSDLKRLVAQKASQFNGFAQHDAQEFLSFLLDGLHEDLNRVKIKKYVEEANLDHLPDVEAARITWERYKARNDSFIVDEFQGQYRSQLLCLVCNKVSVTFDPYMYISVPIPKPKCQVSVIVFPWNGEKSPYKVTVSLPKGSGVKVLCEELFNVTDVRRPRSFEILQSKDGKCVVLDNKWKTHSYFHDDKSPIYAFEVETESSAGEEVISVYCIQRVLESRKSCFYCKKAPGEMPAYKRCTVCHVANYCNKECQAGDWPDHKKECKNLTPKVIGQPMIVSLPKSKLTYQRLDEVIESYARYSVNFFRMPPAEHHHAAGDHNLLTDSKKSKEYLFCLNPINENGSGIVNGKISRTLHCTGPIDIANHSFLAVDWKLNKEKLRISDKPLEYVEVEGEDKGNGVLTDSDTGLERCLYEFTKPEVLSKDESWYCPTCKTHREANKQMTLWSLPDTLIIQLKRFSFGGSIYRNKIDDFISFPLTGLDMNRFYAGPKLPQIPLYDLYGVVNHHGSLLGGHYTAYARCLDQYDSSVTEIGWRCMNDSRVTYIDNDSEVMNKDAYLLFYKRRKITPVQFIDKKLLSSITSESQQPSNQIESLLEEKCLKEETTSEKSGSVEMQEFNVDCKDINVDCKDINVDCKDINVDCKDINAVNLVASSKELPTQIKTECGVEGVATYSQSVGSKNVSIDLGFDDSSVELLDYTDIDALD</sequence>
<dbReference type="Pfam" id="PF01753">
    <property type="entry name" value="zf-MYND"/>
    <property type="match status" value="1"/>
</dbReference>
<dbReference type="PROSITE" id="PS50235">
    <property type="entry name" value="USP_3"/>
    <property type="match status" value="1"/>
</dbReference>
<keyword evidence="2" id="KW-0479">Metal-binding</keyword>
<evidence type="ECO:0000256" key="1">
    <source>
        <dbReference type="ARBA" id="ARBA00000707"/>
    </source>
</evidence>
<evidence type="ECO:0000256" key="3">
    <source>
        <dbReference type="ARBA" id="ARBA00022771"/>
    </source>
</evidence>
<dbReference type="Gene3D" id="3.90.70.10">
    <property type="entry name" value="Cysteine proteinases"/>
    <property type="match status" value="2"/>
</dbReference>
<evidence type="ECO:0000256" key="6">
    <source>
        <dbReference type="RuleBase" id="RU366025"/>
    </source>
</evidence>
<dbReference type="GO" id="GO:0008270">
    <property type="term" value="F:zinc ion binding"/>
    <property type="evidence" value="ECO:0007669"/>
    <property type="project" value="UniProtKB-KW"/>
</dbReference>
<keyword evidence="10" id="KW-1185">Reference proteome</keyword>
<evidence type="ECO:0000259" key="8">
    <source>
        <dbReference type="PROSITE" id="PS50865"/>
    </source>
</evidence>
<dbReference type="PROSITE" id="PS50865">
    <property type="entry name" value="ZF_MYND_2"/>
    <property type="match status" value="1"/>
</dbReference>
<comment type="caution">
    <text evidence="9">The sequence shown here is derived from an EMBL/GenBank/DDBJ whole genome shotgun (WGS) entry which is preliminary data.</text>
</comment>
<dbReference type="PANTHER" id="PTHR21646">
    <property type="entry name" value="UBIQUITIN CARBOXYL-TERMINAL HYDROLASE"/>
    <property type="match status" value="1"/>
</dbReference>
<dbReference type="GO" id="GO:0004843">
    <property type="term" value="F:cysteine-type deubiquitinase activity"/>
    <property type="evidence" value="ECO:0007669"/>
    <property type="project" value="UniProtKB-UniRule"/>
</dbReference>
<accession>A0A7J7JZ49</accession>
<keyword evidence="4" id="KW-0862">Zinc</keyword>
<dbReference type="PANTHER" id="PTHR21646:SF74">
    <property type="entry name" value="UBIQUITIN CARBOXYL-TERMINAL HYDROLASE 19"/>
    <property type="match status" value="1"/>
</dbReference>
<name>A0A7J7JZ49_BUGNE</name>
<dbReference type="InterPro" id="IPR038765">
    <property type="entry name" value="Papain-like_cys_pep_sf"/>
</dbReference>
<dbReference type="InterPro" id="IPR028889">
    <property type="entry name" value="USP"/>
</dbReference>
<keyword evidence="6" id="KW-0645">Protease</keyword>
<proteinExistence type="inferred from homology"/>
<gene>
    <name evidence="9" type="ORF">EB796_011043</name>
</gene>
<keyword evidence="3 5" id="KW-0863">Zinc-finger</keyword>
<evidence type="ECO:0000256" key="2">
    <source>
        <dbReference type="ARBA" id="ARBA00022723"/>
    </source>
</evidence>
<keyword evidence="6" id="KW-0378">Hydrolase</keyword>
<protein>
    <recommendedName>
        <fullName evidence="6">Ubiquitin carboxyl-terminal hydrolase</fullName>
        <ecNumber evidence="6">3.4.19.12</ecNumber>
    </recommendedName>
</protein>
<evidence type="ECO:0000313" key="10">
    <source>
        <dbReference type="Proteomes" id="UP000593567"/>
    </source>
</evidence>
<dbReference type="InterPro" id="IPR018200">
    <property type="entry name" value="USP_CS"/>
</dbReference>
<dbReference type="EC" id="3.4.19.12" evidence="6"/>